<protein>
    <recommendedName>
        <fullName evidence="4 17">Undecaprenyl-diphosphatase</fullName>
        <ecNumber evidence="3 17">3.6.1.27</ecNumber>
    </recommendedName>
    <alternativeName>
        <fullName evidence="15 17">Bacitracin resistance protein</fullName>
    </alternativeName>
    <alternativeName>
        <fullName evidence="14 17">Undecaprenyl pyrophosphate phosphatase</fullName>
    </alternativeName>
</protein>
<keyword evidence="12 17" id="KW-0046">Antibiotic resistance</keyword>
<keyword evidence="10 17" id="KW-1133">Transmembrane helix</keyword>
<dbReference type="GO" id="GO:0046677">
    <property type="term" value="P:response to antibiotic"/>
    <property type="evidence" value="ECO:0007669"/>
    <property type="project" value="UniProtKB-UniRule"/>
</dbReference>
<keyword evidence="11 17" id="KW-0472">Membrane</keyword>
<feature type="transmembrane region" description="Helical" evidence="17">
    <location>
        <begin position="99"/>
        <end position="117"/>
    </location>
</feature>
<comment type="miscellaneous">
    <text evidence="17">Bacitracin is thought to be involved in the inhibition of peptidoglycan synthesis by sequestering undecaprenyl diphosphate, thereby reducing the pool of lipid carrier available.</text>
</comment>
<dbReference type="AlphaFoldDB" id="U4KKH5"/>
<keyword evidence="7 17" id="KW-0378">Hydrolase</keyword>
<keyword evidence="13 17" id="KW-0961">Cell wall biogenesis/degradation</keyword>
<feature type="transmembrane region" description="Helical" evidence="17">
    <location>
        <begin position="45"/>
        <end position="64"/>
    </location>
</feature>
<dbReference type="STRING" id="1318466.BN85405010"/>
<evidence type="ECO:0000313" key="18">
    <source>
        <dbReference type="EMBL" id="CCV64078.1"/>
    </source>
</evidence>
<feature type="transmembrane region" description="Helical" evidence="17">
    <location>
        <begin position="7"/>
        <end position="25"/>
    </location>
</feature>
<name>U4KKH5_ALTPJ</name>
<evidence type="ECO:0000256" key="14">
    <source>
        <dbReference type="ARBA" id="ARBA00032707"/>
    </source>
</evidence>
<evidence type="ECO:0000256" key="2">
    <source>
        <dbReference type="ARBA" id="ARBA00010621"/>
    </source>
</evidence>
<keyword evidence="8 17" id="KW-0133">Cell shape</keyword>
<comment type="similarity">
    <text evidence="2 17">Belongs to the UppP family.</text>
</comment>
<feature type="transmembrane region" description="Helical" evidence="17">
    <location>
        <begin position="224"/>
        <end position="244"/>
    </location>
</feature>
<dbReference type="OrthoDB" id="9808289at2"/>
<dbReference type="RefSeq" id="WP_026657352.1">
    <property type="nucleotide sequence ID" value="NC_022538.1"/>
</dbReference>
<evidence type="ECO:0000256" key="15">
    <source>
        <dbReference type="ARBA" id="ARBA00032932"/>
    </source>
</evidence>
<dbReference type="EMBL" id="FO681347">
    <property type="protein sequence ID" value="CCV64078.1"/>
    <property type="molecule type" value="Genomic_DNA"/>
</dbReference>
<dbReference type="GO" id="GO:0050380">
    <property type="term" value="F:undecaprenyl-diphosphatase activity"/>
    <property type="evidence" value="ECO:0007669"/>
    <property type="project" value="UniProtKB-UniRule"/>
</dbReference>
<dbReference type="Pfam" id="PF02673">
    <property type="entry name" value="BacA"/>
    <property type="match status" value="1"/>
</dbReference>
<dbReference type="GO" id="GO:0005886">
    <property type="term" value="C:plasma membrane"/>
    <property type="evidence" value="ECO:0007669"/>
    <property type="project" value="UniProtKB-SubCell"/>
</dbReference>
<gene>
    <name evidence="17 18" type="primary">uppP</name>
    <name evidence="18" type="ORF">BN85405010</name>
</gene>
<dbReference type="Proteomes" id="UP000032740">
    <property type="component" value="Chromosome"/>
</dbReference>
<dbReference type="HAMAP" id="MF_01006">
    <property type="entry name" value="Undec_diphosphatase"/>
    <property type="match status" value="1"/>
</dbReference>
<dbReference type="GO" id="GO:0008360">
    <property type="term" value="P:regulation of cell shape"/>
    <property type="evidence" value="ECO:0007669"/>
    <property type="project" value="UniProtKB-KW"/>
</dbReference>
<comment type="function">
    <text evidence="17">Catalyzes the dephosphorylation of undecaprenyl diphosphate (UPP). Confers resistance to bacitracin.</text>
</comment>
<evidence type="ECO:0000256" key="13">
    <source>
        <dbReference type="ARBA" id="ARBA00023316"/>
    </source>
</evidence>
<dbReference type="HOGENOM" id="CLU_060296_1_2_14"/>
<sequence>MTEFIEIIKYIFLGIIQGVTEIFPVSSSGHLSIFSKIFNVDTNNLTIFLMITNAGSFLALLWYYKKDVLGLISGSWNFIFKKKSRNEEQKINDKSEFNYVLKLILAAIPIGITGLLLKDHLPNNLLSTGIALLVTSILLFTIYSLRNRSYTNNVTFKNAAIIGLFQAFAVFPGLSRSGITIVGGQAQKINLKDTLRFSFLCYLLISVPVTLLGIYDMFHTNEPIHILGYSLAFVFSFLGSLFTVKLMNKYVKVKNLIYFSIYCLIIGVTSIILFVI</sequence>
<evidence type="ECO:0000256" key="6">
    <source>
        <dbReference type="ARBA" id="ARBA00022692"/>
    </source>
</evidence>
<keyword evidence="19" id="KW-1185">Reference proteome</keyword>
<feature type="transmembrane region" description="Helical" evidence="17">
    <location>
        <begin position="256"/>
        <end position="275"/>
    </location>
</feature>
<keyword evidence="6 17" id="KW-0812">Transmembrane</keyword>
<dbReference type="PANTHER" id="PTHR30622">
    <property type="entry name" value="UNDECAPRENYL-DIPHOSPHATASE"/>
    <property type="match status" value="1"/>
</dbReference>
<evidence type="ECO:0000256" key="12">
    <source>
        <dbReference type="ARBA" id="ARBA00023251"/>
    </source>
</evidence>
<evidence type="ECO:0000256" key="1">
    <source>
        <dbReference type="ARBA" id="ARBA00004651"/>
    </source>
</evidence>
<evidence type="ECO:0000256" key="10">
    <source>
        <dbReference type="ARBA" id="ARBA00022989"/>
    </source>
</evidence>
<reference evidence="18 19" key="1">
    <citation type="journal article" date="2013" name="J. Mol. Microbiol. Biotechnol.">
        <title>Analysis of the Complete Genomes of Acholeplasma brassicae , A. palmae and A. laidlawii and Their Comparison to the Obligate Parasites from ' Candidatus Phytoplasma'.</title>
        <authorList>
            <person name="Kube M."/>
            <person name="Siewert C."/>
            <person name="Migdoll A.M."/>
            <person name="Duduk B."/>
            <person name="Holz S."/>
            <person name="Rabus R."/>
            <person name="Seemuller E."/>
            <person name="Mitrovic J."/>
            <person name="Muller I."/>
            <person name="Buttner C."/>
            <person name="Reinhardt R."/>
        </authorList>
    </citation>
    <scope>NUCLEOTIDE SEQUENCE [LARGE SCALE GENOMIC DNA]</scope>
    <source>
        <strain evidence="18 19">J233</strain>
    </source>
</reference>
<proteinExistence type="inferred from homology"/>
<evidence type="ECO:0000256" key="17">
    <source>
        <dbReference type="HAMAP-Rule" id="MF_01006"/>
    </source>
</evidence>
<evidence type="ECO:0000256" key="4">
    <source>
        <dbReference type="ARBA" id="ARBA00021581"/>
    </source>
</evidence>
<evidence type="ECO:0000256" key="3">
    <source>
        <dbReference type="ARBA" id="ARBA00012374"/>
    </source>
</evidence>
<feature type="transmembrane region" description="Helical" evidence="17">
    <location>
        <begin position="123"/>
        <end position="143"/>
    </location>
</feature>
<feature type="transmembrane region" description="Helical" evidence="17">
    <location>
        <begin position="197"/>
        <end position="218"/>
    </location>
</feature>
<evidence type="ECO:0000256" key="11">
    <source>
        <dbReference type="ARBA" id="ARBA00023136"/>
    </source>
</evidence>
<comment type="catalytic activity">
    <reaction evidence="16 17">
        <text>di-trans,octa-cis-undecaprenyl diphosphate + H2O = di-trans,octa-cis-undecaprenyl phosphate + phosphate + H(+)</text>
        <dbReference type="Rhea" id="RHEA:28094"/>
        <dbReference type="ChEBI" id="CHEBI:15377"/>
        <dbReference type="ChEBI" id="CHEBI:15378"/>
        <dbReference type="ChEBI" id="CHEBI:43474"/>
        <dbReference type="ChEBI" id="CHEBI:58405"/>
        <dbReference type="ChEBI" id="CHEBI:60392"/>
        <dbReference type="EC" id="3.6.1.27"/>
    </reaction>
</comment>
<comment type="subcellular location">
    <subcellularLocation>
        <location evidence="1 17">Cell membrane</location>
        <topology evidence="1 17">Multi-pass membrane protein</topology>
    </subcellularLocation>
</comment>
<dbReference type="InterPro" id="IPR003824">
    <property type="entry name" value="UppP"/>
</dbReference>
<evidence type="ECO:0000256" key="16">
    <source>
        <dbReference type="ARBA" id="ARBA00047594"/>
    </source>
</evidence>
<keyword evidence="9 17" id="KW-0573">Peptidoglycan synthesis</keyword>
<evidence type="ECO:0000256" key="9">
    <source>
        <dbReference type="ARBA" id="ARBA00022984"/>
    </source>
</evidence>
<accession>U4KKH5</accession>
<evidence type="ECO:0000256" key="8">
    <source>
        <dbReference type="ARBA" id="ARBA00022960"/>
    </source>
</evidence>
<keyword evidence="5 17" id="KW-1003">Cell membrane</keyword>
<evidence type="ECO:0000256" key="7">
    <source>
        <dbReference type="ARBA" id="ARBA00022801"/>
    </source>
</evidence>
<dbReference type="GO" id="GO:0071555">
    <property type="term" value="P:cell wall organization"/>
    <property type="evidence" value="ECO:0007669"/>
    <property type="project" value="UniProtKB-KW"/>
</dbReference>
<organism evidence="18 19">
    <name type="scientific">Alteracholeplasma palmae (strain ATCC 49389 / J233)</name>
    <name type="common">Acholeplasma palmae</name>
    <dbReference type="NCBI Taxonomy" id="1318466"/>
    <lineage>
        <taxon>Bacteria</taxon>
        <taxon>Bacillati</taxon>
        <taxon>Mycoplasmatota</taxon>
        <taxon>Mollicutes</taxon>
        <taxon>Acholeplasmatales</taxon>
        <taxon>Acholeplasmataceae</taxon>
        <taxon>Acholeplasma</taxon>
    </lineage>
</organism>
<dbReference type="PANTHER" id="PTHR30622:SF2">
    <property type="entry name" value="UNDECAPRENYL-DIPHOSPHATASE"/>
    <property type="match status" value="1"/>
</dbReference>
<dbReference type="GO" id="GO:0009252">
    <property type="term" value="P:peptidoglycan biosynthetic process"/>
    <property type="evidence" value="ECO:0007669"/>
    <property type="project" value="UniProtKB-KW"/>
</dbReference>
<evidence type="ECO:0000313" key="19">
    <source>
        <dbReference type="Proteomes" id="UP000032740"/>
    </source>
</evidence>
<dbReference type="EC" id="3.6.1.27" evidence="3 17"/>
<evidence type="ECO:0000256" key="5">
    <source>
        <dbReference type="ARBA" id="ARBA00022475"/>
    </source>
</evidence>
<dbReference type="KEGG" id="apal:BN85405010"/>